<keyword evidence="8" id="KW-1185">Reference proteome</keyword>
<proteinExistence type="inferred from homology"/>
<dbReference type="PANTHER" id="PTHR43365">
    <property type="entry name" value="BLR7806 PROTEIN"/>
    <property type="match status" value="1"/>
</dbReference>
<evidence type="ECO:0000256" key="4">
    <source>
        <dbReference type="RuleBase" id="RU003557"/>
    </source>
</evidence>
<dbReference type="EMBL" id="JAADJT010000004">
    <property type="protein sequence ID" value="NGZ84730.1"/>
    <property type="molecule type" value="Genomic_DNA"/>
</dbReference>
<dbReference type="PROSITE" id="PS00099">
    <property type="entry name" value="THIOLASE_3"/>
    <property type="match status" value="1"/>
</dbReference>
<evidence type="ECO:0000313" key="7">
    <source>
        <dbReference type="EMBL" id="NGZ84730.1"/>
    </source>
</evidence>
<dbReference type="InterPro" id="IPR020610">
    <property type="entry name" value="Thiolase_AS"/>
</dbReference>
<dbReference type="NCBIfam" id="TIGR01930">
    <property type="entry name" value="AcCoA-C-Actrans"/>
    <property type="match status" value="1"/>
</dbReference>
<dbReference type="PANTHER" id="PTHR43365:SF1">
    <property type="entry name" value="ACETYL-COA C-ACYLTRANSFERASE"/>
    <property type="match status" value="1"/>
</dbReference>
<evidence type="ECO:0000259" key="6">
    <source>
        <dbReference type="Pfam" id="PF02803"/>
    </source>
</evidence>
<keyword evidence="3 4" id="KW-0012">Acyltransferase</keyword>
<name>A0ABX0FJG7_9BURK</name>
<dbReference type="InterPro" id="IPR016039">
    <property type="entry name" value="Thiolase-like"/>
</dbReference>
<comment type="similarity">
    <text evidence="1 4">Belongs to the thiolase-like superfamily. Thiolase family.</text>
</comment>
<dbReference type="Gene3D" id="3.40.47.10">
    <property type="match status" value="2"/>
</dbReference>
<evidence type="ECO:0000256" key="2">
    <source>
        <dbReference type="ARBA" id="ARBA00022679"/>
    </source>
</evidence>
<dbReference type="CDD" id="cd00751">
    <property type="entry name" value="thiolase"/>
    <property type="match status" value="1"/>
</dbReference>
<dbReference type="InterPro" id="IPR002155">
    <property type="entry name" value="Thiolase"/>
</dbReference>
<dbReference type="InterPro" id="IPR020615">
    <property type="entry name" value="Thiolase_acyl_enz_int_AS"/>
</dbReference>
<evidence type="ECO:0000256" key="1">
    <source>
        <dbReference type="ARBA" id="ARBA00010982"/>
    </source>
</evidence>
<comment type="caution">
    <text evidence="7">The sequence shown here is derived from an EMBL/GenBank/DDBJ whole genome shotgun (WGS) entry which is preliminary data.</text>
</comment>
<dbReference type="Proteomes" id="UP000666369">
    <property type="component" value="Unassembled WGS sequence"/>
</dbReference>
<dbReference type="InterPro" id="IPR020613">
    <property type="entry name" value="Thiolase_CS"/>
</dbReference>
<dbReference type="RefSeq" id="WP_166102218.1">
    <property type="nucleotide sequence ID" value="NZ_JAADJT010000004.1"/>
</dbReference>
<organism evidence="7 8">
    <name type="scientific">Duganella aceris</name>
    <dbReference type="NCBI Taxonomy" id="2703883"/>
    <lineage>
        <taxon>Bacteria</taxon>
        <taxon>Pseudomonadati</taxon>
        <taxon>Pseudomonadota</taxon>
        <taxon>Betaproteobacteria</taxon>
        <taxon>Burkholderiales</taxon>
        <taxon>Oxalobacteraceae</taxon>
        <taxon>Telluria group</taxon>
        <taxon>Duganella</taxon>
    </lineage>
</organism>
<dbReference type="GO" id="GO:0003985">
    <property type="term" value="F:acetyl-CoA C-acetyltransferase activity"/>
    <property type="evidence" value="ECO:0007669"/>
    <property type="project" value="UniProtKB-EC"/>
</dbReference>
<feature type="domain" description="Thiolase N-terminal" evidence="5">
    <location>
        <begin position="5"/>
        <end position="228"/>
    </location>
</feature>
<dbReference type="InterPro" id="IPR020616">
    <property type="entry name" value="Thiolase_N"/>
</dbReference>
<dbReference type="InterPro" id="IPR020617">
    <property type="entry name" value="Thiolase_C"/>
</dbReference>
<sequence>MTEAYIYDAIRTPRGKGKKDGSLHSVKPVSLLGGLMRELQRRHRLDTALIDDVVLGCVTPVGDQGADIAKIAALAAGWDNKVAGMQLNRFCASGLEAVNLAAQKVRSGWEDLLVAGGVESMSRVAMGADGGAWALDPETSFRTDFLPQGIGADLIAMLDGYSRTQVDDYALRSQRKAAAARAEGRFRSLVPVRDQNGVTILAEDEFIKPATTLETLGGLKASFEAAGKMGFDELALRKYPQLERIAHIHTAGNSSGIVDGAALALIGSKAAGQRIGLKPRARVLAAAVTGADPTIMLTGPAPAARKALRKAGLSIEQIDLFEVNEAFASVVLRFMSEMGVPEAKVNVNGGAIALGHPLGATGCMLLGTLLDELEARDLKRGLVTLCVGGGMGIATIIERV</sequence>
<dbReference type="EC" id="2.3.1.9" evidence="7"/>
<dbReference type="SUPFAM" id="SSF53901">
    <property type="entry name" value="Thiolase-like"/>
    <property type="match status" value="1"/>
</dbReference>
<keyword evidence="2 4" id="KW-0808">Transferase</keyword>
<dbReference type="PIRSF" id="PIRSF000429">
    <property type="entry name" value="Ac-CoA_Ac_transf"/>
    <property type="match status" value="1"/>
</dbReference>
<reference evidence="8" key="1">
    <citation type="submission" date="2023-07" db="EMBL/GenBank/DDBJ databases">
        <title>Duganella aceri sp. nov., isolated from tree sap.</title>
        <authorList>
            <person name="Kim I.S."/>
        </authorList>
    </citation>
    <scope>NUCLEOTIDE SEQUENCE [LARGE SCALE GENOMIC DNA]</scope>
    <source>
        <strain evidence="8">SAP-35</strain>
    </source>
</reference>
<evidence type="ECO:0000313" key="8">
    <source>
        <dbReference type="Proteomes" id="UP000666369"/>
    </source>
</evidence>
<evidence type="ECO:0000259" key="5">
    <source>
        <dbReference type="Pfam" id="PF00108"/>
    </source>
</evidence>
<feature type="domain" description="Thiolase C-terminal" evidence="6">
    <location>
        <begin position="277"/>
        <end position="399"/>
    </location>
</feature>
<gene>
    <name evidence="7" type="ORF">GW587_10720</name>
</gene>
<dbReference type="Pfam" id="PF00108">
    <property type="entry name" value="Thiolase_N"/>
    <property type="match status" value="1"/>
</dbReference>
<dbReference type="PROSITE" id="PS00098">
    <property type="entry name" value="THIOLASE_1"/>
    <property type="match status" value="1"/>
</dbReference>
<dbReference type="NCBIfam" id="NF006090">
    <property type="entry name" value="PRK08242.1"/>
    <property type="match status" value="1"/>
</dbReference>
<dbReference type="Pfam" id="PF02803">
    <property type="entry name" value="Thiolase_C"/>
    <property type="match status" value="1"/>
</dbReference>
<dbReference type="PROSITE" id="PS00737">
    <property type="entry name" value="THIOLASE_2"/>
    <property type="match status" value="1"/>
</dbReference>
<protein>
    <submittedName>
        <fullName evidence="7">Acetyl-CoA C-acetyltransferase</fullName>
        <ecNumber evidence="7">2.3.1.9</ecNumber>
    </submittedName>
</protein>
<accession>A0ABX0FJG7</accession>
<evidence type="ECO:0000256" key="3">
    <source>
        <dbReference type="ARBA" id="ARBA00023315"/>
    </source>
</evidence>